<comment type="caution">
    <text evidence="2">The sequence shown here is derived from an EMBL/GenBank/DDBJ whole genome shotgun (WGS) entry which is preliminary data.</text>
</comment>
<feature type="compositionally biased region" description="Acidic residues" evidence="1">
    <location>
        <begin position="40"/>
        <end position="90"/>
    </location>
</feature>
<dbReference type="Proteomes" id="UP000603227">
    <property type="component" value="Unassembled WGS sequence"/>
</dbReference>
<dbReference type="RefSeq" id="WP_189781270.1">
    <property type="nucleotide sequence ID" value="NZ_BNAT01000003.1"/>
</dbReference>
<reference evidence="2" key="1">
    <citation type="journal article" date="2014" name="Int. J. Syst. Evol. Microbiol.">
        <title>Complete genome sequence of Corynebacterium casei LMG S-19264T (=DSM 44701T), isolated from a smear-ripened cheese.</title>
        <authorList>
            <consortium name="US DOE Joint Genome Institute (JGI-PGF)"/>
            <person name="Walter F."/>
            <person name="Albersmeier A."/>
            <person name="Kalinowski J."/>
            <person name="Ruckert C."/>
        </authorList>
    </citation>
    <scope>NUCLEOTIDE SEQUENCE</scope>
    <source>
        <strain evidence="2">CGMCC 4.7403</strain>
    </source>
</reference>
<sequence length="268" mass="28409">MHATLPVHPRTHVRALGWRKARPGEDDDQLYPVWPVLGGAEDDDQDDDAGDGGDDADDQDDDGSDEGGDGDGDGGDADGSGGDDDADPEGADQLGDKGKRALASMKGKWRTERDKRRELERLLAEKDATSSGGAKDDADTVRRQAEAAATVKANVRIVRSEVRAAAAGKLADPKDALTFLDLSQFEVNEDGEVDAEEISDAIDDLLKSKPYLAAATAKPRFQGTGDGGAARKASRPKQLTEQDLKTMSPEAIDKAHKEGRFDDLLGGG</sequence>
<feature type="compositionally biased region" description="Basic and acidic residues" evidence="1">
    <location>
        <begin position="109"/>
        <end position="145"/>
    </location>
</feature>
<reference evidence="2" key="2">
    <citation type="submission" date="2020-09" db="EMBL/GenBank/DDBJ databases">
        <authorList>
            <person name="Sun Q."/>
            <person name="Zhou Y."/>
        </authorList>
    </citation>
    <scope>NUCLEOTIDE SEQUENCE</scope>
    <source>
        <strain evidence="2">CGMCC 4.7403</strain>
    </source>
</reference>
<evidence type="ECO:0008006" key="4">
    <source>
        <dbReference type="Google" id="ProtNLM"/>
    </source>
</evidence>
<keyword evidence="3" id="KW-1185">Reference proteome</keyword>
<feature type="compositionally biased region" description="Basic residues" evidence="1">
    <location>
        <begin position="9"/>
        <end position="21"/>
    </location>
</feature>
<feature type="region of interest" description="Disordered" evidence="1">
    <location>
        <begin position="1"/>
        <end position="146"/>
    </location>
</feature>
<evidence type="ECO:0000313" key="2">
    <source>
        <dbReference type="EMBL" id="GHH83840.1"/>
    </source>
</evidence>
<gene>
    <name evidence="2" type="ORF">GCM10017771_11450</name>
</gene>
<evidence type="ECO:0000313" key="3">
    <source>
        <dbReference type="Proteomes" id="UP000603227"/>
    </source>
</evidence>
<dbReference type="EMBL" id="BNAT01000003">
    <property type="protein sequence ID" value="GHH83840.1"/>
    <property type="molecule type" value="Genomic_DNA"/>
</dbReference>
<organism evidence="2 3">
    <name type="scientific">Streptomyces capitiformicae</name>
    <dbReference type="NCBI Taxonomy" id="2014920"/>
    <lineage>
        <taxon>Bacteria</taxon>
        <taxon>Bacillati</taxon>
        <taxon>Actinomycetota</taxon>
        <taxon>Actinomycetes</taxon>
        <taxon>Kitasatosporales</taxon>
        <taxon>Streptomycetaceae</taxon>
        <taxon>Streptomyces</taxon>
    </lineage>
</organism>
<proteinExistence type="predicted"/>
<evidence type="ECO:0000256" key="1">
    <source>
        <dbReference type="SAM" id="MobiDB-lite"/>
    </source>
</evidence>
<feature type="compositionally biased region" description="Basic and acidic residues" evidence="1">
    <location>
        <begin position="251"/>
        <end position="268"/>
    </location>
</feature>
<dbReference type="AlphaFoldDB" id="A0A919GFT3"/>
<name>A0A919GFT3_9ACTN</name>
<feature type="region of interest" description="Disordered" evidence="1">
    <location>
        <begin position="217"/>
        <end position="268"/>
    </location>
</feature>
<accession>A0A919GFT3</accession>
<protein>
    <recommendedName>
        <fullName evidence="4">Scaffolding protein</fullName>
    </recommendedName>
</protein>